<dbReference type="SMART" id="SM00060">
    <property type="entry name" value="FN3"/>
    <property type="match status" value="4"/>
</dbReference>
<dbReference type="Gene3D" id="2.60.40.10">
    <property type="entry name" value="Immunoglobulins"/>
    <property type="match status" value="3"/>
</dbReference>
<comment type="caution">
    <text evidence="4">The sequence shown here is derived from an EMBL/GenBank/DDBJ whole genome shotgun (WGS) entry which is preliminary data.</text>
</comment>
<dbReference type="Pfam" id="PF01345">
    <property type="entry name" value="DUF11"/>
    <property type="match status" value="1"/>
</dbReference>
<evidence type="ECO:0000313" key="5">
    <source>
        <dbReference type="Proteomes" id="UP000295293"/>
    </source>
</evidence>
<evidence type="ECO:0000259" key="3">
    <source>
        <dbReference type="PROSITE" id="PS50853"/>
    </source>
</evidence>
<gene>
    <name evidence="4" type="ORF">DFR29_103258</name>
</gene>
<evidence type="ECO:0000313" key="4">
    <source>
        <dbReference type="EMBL" id="TDR46722.1"/>
    </source>
</evidence>
<dbReference type="PROSITE" id="PS50853">
    <property type="entry name" value="FN3"/>
    <property type="match status" value="2"/>
</dbReference>
<name>A0A4R6Z4W8_9GAMM</name>
<protein>
    <submittedName>
        <fullName evidence="4">Fibronectin type III domain protein</fullName>
    </submittedName>
</protein>
<feature type="signal peptide" evidence="2">
    <location>
        <begin position="1"/>
        <end position="25"/>
    </location>
</feature>
<evidence type="ECO:0000256" key="2">
    <source>
        <dbReference type="SAM" id="SignalP"/>
    </source>
</evidence>
<evidence type="ECO:0000256" key="1">
    <source>
        <dbReference type="ARBA" id="ARBA00022737"/>
    </source>
</evidence>
<dbReference type="InterPro" id="IPR036116">
    <property type="entry name" value="FN3_sf"/>
</dbReference>
<proteinExistence type="predicted"/>
<organism evidence="4 5">
    <name type="scientific">Tahibacter aquaticus</name>
    <dbReference type="NCBI Taxonomy" id="520092"/>
    <lineage>
        <taxon>Bacteria</taxon>
        <taxon>Pseudomonadati</taxon>
        <taxon>Pseudomonadota</taxon>
        <taxon>Gammaproteobacteria</taxon>
        <taxon>Lysobacterales</taxon>
        <taxon>Rhodanobacteraceae</taxon>
        <taxon>Tahibacter</taxon>
    </lineage>
</organism>
<keyword evidence="2" id="KW-0732">Signal</keyword>
<dbReference type="InterPro" id="IPR050964">
    <property type="entry name" value="Striated_Muscle_Regulatory"/>
</dbReference>
<feature type="domain" description="Fibronectin type-III" evidence="3">
    <location>
        <begin position="32"/>
        <end position="120"/>
    </location>
</feature>
<accession>A0A4R6Z4W8</accession>
<feature type="domain" description="Fibronectin type-III" evidence="3">
    <location>
        <begin position="204"/>
        <end position="295"/>
    </location>
</feature>
<dbReference type="RefSeq" id="WP_133817854.1">
    <property type="nucleotide sequence ID" value="NZ_SNZH01000003.1"/>
</dbReference>
<dbReference type="AlphaFoldDB" id="A0A4R6Z4W8"/>
<reference evidence="4 5" key="1">
    <citation type="submission" date="2019-03" db="EMBL/GenBank/DDBJ databases">
        <title>Genomic Encyclopedia of Type Strains, Phase IV (KMG-IV): sequencing the most valuable type-strain genomes for metagenomic binning, comparative biology and taxonomic classification.</title>
        <authorList>
            <person name="Goeker M."/>
        </authorList>
    </citation>
    <scope>NUCLEOTIDE SEQUENCE [LARGE SCALE GENOMIC DNA]</scope>
    <source>
        <strain evidence="4 5">DSM 21667</strain>
    </source>
</reference>
<feature type="chain" id="PRO_5020433353" evidence="2">
    <location>
        <begin position="26"/>
        <end position="516"/>
    </location>
</feature>
<dbReference type="Pfam" id="PF00041">
    <property type="entry name" value="fn3"/>
    <property type="match status" value="1"/>
</dbReference>
<dbReference type="PANTHER" id="PTHR13817:SF73">
    <property type="entry name" value="FIBRONECTIN TYPE-III DOMAIN-CONTAINING PROTEIN"/>
    <property type="match status" value="1"/>
</dbReference>
<dbReference type="PANTHER" id="PTHR13817">
    <property type="entry name" value="TITIN"/>
    <property type="match status" value="1"/>
</dbReference>
<dbReference type="Proteomes" id="UP000295293">
    <property type="component" value="Unassembled WGS sequence"/>
</dbReference>
<sequence>MPSSLFLRRAAALFVLLGCALPSAAATAGATVPPAPTVTSVVPGNGKVTVGYSLSGDGGSAIQGIIINCGDVTVFGGNNPLPVNGLANGVTVTCRVRARNGIGDGPWSADSAPVTPAGPPAALADVVATRGNGQVSVAFVPGDDGGLPATYNAQCGTQSISGAASPLLVTGLVNGVSVTCEAWATNSVGAGPHTAAAAVTPATVPDAPVITGVVRGNQQVTVTFTAPASNGGDPVQGYLPTCGDQTVFGGNLSLPVGNLANGVAVTCTVRALNGVGNSAASAPSEPVTPATVPGAPSLTGVVSGDSSAQLNFTAPADNGGASVSSYRADCTPGTHNSSGAASPLTVAGLSNGETYTCIVVATNAVGSGPAAAGLSVVPRLVADLGVSIDNGQHFIAGGSQTSYLIDVHNGSSRAIFGVRVNDVPGAQFSDVSWICSADSGGSCPASGSGGIDALVDLAPNAGVSFLLSATVAALPEVPSSNSVTIIAPNSVADPVAANDSATDGPDGVGLFADGFD</sequence>
<dbReference type="InterPro" id="IPR013783">
    <property type="entry name" value="Ig-like_fold"/>
</dbReference>
<dbReference type="CDD" id="cd00063">
    <property type="entry name" value="FN3"/>
    <property type="match status" value="1"/>
</dbReference>
<dbReference type="EMBL" id="SNZH01000003">
    <property type="protein sequence ID" value="TDR46722.1"/>
    <property type="molecule type" value="Genomic_DNA"/>
</dbReference>
<dbReference type="SUPFAM" id="SSF49265">
    <property type="entry name" value="Fibronectin type III"/>
    <property type="match status" value="2"/>
</dbReference>
<dbReference type="InterPro" id="IPR003961">
    <property type="entry name" value="FN3_dom"/>
</dbReference>
<dbReference type="InterPro" id="IPR001434">
    <property type="entry name" value="OmcB-like_DUF11"/>
</dbReference>
<keyword evidence="5" id="KW-1185">Reference proteome</keyword>
<keyword evidence="1" id="KW-0677">Repeat</keyword>
<dbReference type="OrthoDB" id="5927401at2"/>